<dbReference type="RefSeq" id="YP_009602865.1">
    <property type="nucleotide sequence ID" value="NC_041944.1"/>
</dbReference>
<organism evidence="2 3">
    <name type="scientific">Arthrobacter phage Preamble</name>
    <dbReference type="NCBI Taxonomy" id="1772310"/>
    <lineage>
        <taxon>Viruses</taxon>
        <taxon>Duplodnaviria</taxon>
        <taxon>Heunggongvirae</taxon>
        <taxon>Uroviricota</taxon>
        <taxon>Caudoviricetes</taxon>
        <taxon>Korravirus</taxon>
        <taxon>Korravirus preamble</taxon>
    </lineage>
</organism>
<keyword evidence="1" id="KW-1133">Transmembrane helix</keyword>
<protein>
    <submittedName>
        <fullName evidence="2">Uncharacterized protein</fullName>
    </submittedName>
</protein>
<dbReference type="EMBL" id="KU160659">
    <property type="protein sequence ID" value="ALY09843.1"/>
    <property type="molecule type" value="Genomic_DNA"/>
</dbReference>
<evidence type="ECO:0000256" key="1">
    <source>
        <dbReference type="SAM" id="Phobius"/>
    </source>
</evidence>
<reference evidence="2 3" key="1">
    <citation type="submission" date="2015-11" db="EMBL/GenBank/DDBJ databases">
        <authorList>
            <person name="Chudoff D."/>
            <person name="Dunbar D."/>
            <person name="Jacobs-Sera D."/>
            <person name="Guerrero C.A."/>
            <person name="Bowman C.A."/>
            <person name="Russell D.A."/>
            <person name="Pope W.H."/>
            <person name="Hatfull G.F."/>
        </authorList>
    </citation>
    <scope>NUCLEOTIDE SEQUENCE [LARGE SCALE GENOMIC DNA]</scope>
</reference>
<sequence length="32" mass="3888">MLIPEDRIGFWVLALFVVVMLVVWVHNHWPNR</sequence>
<accession>A0A0U4K9D3</accession>
<evidence type="ECO:0000313" key="2">
    <source>
        <dbReference type="EMBL" id="ALY09843.1"/>
    </source>
</evidence>
<gene>
    <name evidence="2" type="primary">63</name>
    <name evidence="2" type="ORF">PREAMBLE_63</name>
</gene>
<name>A0A0U4K9D3_9CAUD</name>
<keyword evidence="1" id="KW-0812">Transmembrane</keyword>
<keyword evidence="3" id="KW-1185">Reference proteome</keyword>
<evidence type="ECO:0000313" key="3">
    <source>
        <dbReference type="Proteomes" id="UP000222441"/>
    </source>
</evidence>
<dbReference type="KEGG" id="vg:40078729"/>
<feature type="transmembrane region" description="Helical" evidence="1">
    <location>
        <begin position="7"/>
        <end position="26"/>
    </location>
</feature>
<dbReference type="Proteomes" id="UP000222441">
    <property type="component" value="Segment"/>
</dbReference>
<dbReference type="GeneID" id="40078729"/>
<proteinExistence type="predicted"/>
<keyword evidence="1" id="KW-0472">Membrane</keyword>